<evidence type="ECO:0000256" key="1">
    <source>
        <dbReference type="SAM" id="Phobius"/>
    </source>
</evidence>
<dbReference type="Gene3D" id="3.30.200.20">
    <property type="entry name" value="Phosphorylase Kinase, domain 1"/>
    <property type="match status" value="1"/>
</dbReference>
<reference evidence="2" key="1">
    <citation type="submission" date="2023-03" db="UniProtKB">
        <authorList>
            <consortium name="EnsemblPlants"/>
        </authorList>
    </citation>
    <scope>IDENTIFICATION</scope>
</reference>
<dbReference type="AlphaFoldDB" id="A0A9I9E867"/>
<keyword evidence="1" id="KW-1133">Transmembrane helix</keyword>
<protein>
    <submittedName>
        <fullName evidence="2">Uncharacterized protein</fullName>
    </submittedName>
</protein>
<dbReference type="PANTHER" id="PTHR36785">
    <property type="entry name" value="OS05G0502500 PROTEIN"/>
    <property type="match status" value="1"/>
</dbReference>
<organism evidence="2">
    <name type="scientific">Cucumis melo</name>
    <name type="common">Muskmelon</name>
    <dbReference type="NCBI Taxonomy" id="3656"/>
    <lineage>
        <taxon>Eukaryota</taxon>
        <taxon>Viridiplantae</taxon>
        <taxon>Streptophyta</taxon>
        <taxon>Embryophyta</taxon>
        <taxon>Tracheophyta</taxon>
        <taxon>Spermatophyta</taxon>
        <taxon>Magnoliopsida</taxon>
        <taxon>eudicotyledons</taxon>
        <taxon>Gunneridae</taxon>
        <taxon>Pentapetalae</taxon>
        <taxon>rosids</taxon>
        <taxon>fabids</taxon>
        <taxon>Cucurbitales</taxon>
        <taxon>Cucurbitaceae</taxon>
        <taxon>Benincaseae</taxon>
        <taxon>Cucumis</taxon>
    </lineage>
</organism>
<keyword evidence="1" id="KW-0812">Transmembrane</keyword>
<dbReference type="EnsemblPlants" id="MELO3C030131.2.1">
    <property type="protein sequence ID" value="MELO3C030131.2.1"/>
    <property type="gene ID" value="MELO3C030131.2"/>
</dbReference>
<accession>A0A9I9E867</accession>
<sequence length="236" mass="26867">MRTSLQSIVAMDWLKISWDELHIKEHVGASSSGTVHHAEWHGSFSFGAIPNVRAKGRALVRVADILNHLQRKEPVNSNDMVVPEINTLILMDREVHVELRKWQLGWVLNAIVSLWLVAVLVPIVRVAAFIWWARRNIDQSNLEINFKYSKVDDMFVRDFTNKTSSTFGQLPSKVLLVDEPYSAQCINDFSAKCVAVILDVKNINNNNTLRKCTLLDWGGTREVVAEGQYVRIIFVT</sequence>
<dbReference type="Gramene" id="MELO3C030131.2.1">
    <property type="protein sequence ID" value="MELO3C030131.2.1"/>
    <property type="gene ID" value="MELO3C030131.2"/>
</dbReference>
<evidence type="ECO:0000313" key="2">
    <source>
        <dbReference type="EnsemblPlants" id="MELO3C030131.2.1"/>
    </source>
</evidence>
<proteinExistence type="predicted"/>
<dbReference type="PANTHER" id="PTHR36785:SF1">
    <property type="entry name" value="OS05G0502500 PROTEIN"/>
    <property type="match status" value="1"/>
</dbReference>
<name>A0A9I9E867_CUCME</name>
<feature type="transmembrane region" description="Helical" evidence="1">
    <location>
        <begin position="106"/>
        <end position="132"/>
    </location>
</feature>
<keyword evidence="1" id="KW-0472">Membrane</keyword>